<sequence>MGCTNVTLSYAIVRWSPGPARHGSLVGRSNATSPTLTFDSAMSQRAIQTDFLGPRRKPGCPSRITATRYLHISNNRA</sequence>
<accession>A0A9P3PTE8</accession>
<comment type="caution">
    <text evidence="1">The sequence shown here is derived from an EMBL/GenBank/DDBJ whole genome shotgun (WGS) entry which is preliminary data.</text>
</comment>
<name>A0A9P3PTE8_LYOSH</name>
<organism evidence="1 2">
    <name type="scientific">Lyophyllum shimeji</name>
    <name type="common">Hon-shimeji</name>
    <name type="synonym">Tricholoma shimeji</name>
    <dbReference type="NCBI Taxonomy" id="47721"/>
    <lineage>
        <taxon>Eukaryota</taxon>
        <taxon>Fungi</taxon>
        <taxon>Dikarya</taxon>
        <taxon>Basidiomycota</taxon>
        <taxon>Agaricomycotina</taxon>
        <taxon>Agaricomycetes</taxon>
        <taxon>Agaricomycetidae</taxon>
        <taxon>Agaricales</taxon>
        <taxon>Tricholomatineae</taxon>
        <taxon>Lyophyllaceae</taxon>
        <taxon>Lyophyllum</taxon>
    </lineage>
</organism>
<gene>
    <name evidence="1" type="ORF">LshimejAT787_0904680</name>
</gene>
<evidence type="ECO:0000313" key="2">
    <source>
        <dbReference type="Proteomes" id="UP001063166"/>
    </source>
</evidence>
<dbReference type="EMBL" id="BRPK01000009">
    <property type="protein sequence ID" value="GLB41253.1"/>
    <property type="molecule type" value="Genomic_DNA"/>
</dbReference>
<proteinExistence type="predicted"/>
<dbReference type="AlphaFoldDB" id="A0A9P3PTE8"/>
<dbReference type="Proteomes" id="UP001063166">
    <property type="component" value="Unassembled WGS sequence"/>
</dbReference>
<keyword evidence="2" id="KW-1185">Reference proteome</keyword>
<evidence type="ECO:0000313" key="1">
    <source>
        <dbReference type="EMBL" id="GLB41253.1"/>
    </source>
</evidence>
<protein>
    <submittedName>
        <fullName evidence="1">Uncharacterized protein</fullName>
    </submittedName>
</protein>
<reference evidence="1" key="1">
    <citation type="submission" date="2022-07" db="EMBL/GenBank/DDBJ databases">
        <title>The genome of Lyophyllum shimeji provides insight into the initial evolution of ectomycorrhizal fungal genome.</title>
        <authorList>
            <person name="Kobayashi Y."/>
            <person name="Shibata T."/>
            <person name="Hirakawa H."/>
            <person name="Shigenobu S."/>
            <person name="Nishiyama T."/>
            <person name="Yamada A."/>
            <person name="Hasebe M."/>
            <person name="Kawaguchi M."/>
        </authorList>
    </citation>
    <scope>NUCLEOTIDE SEQUENCE</scope>
    <source>
        <strain evidence="1">AT787</strain>
    </source>
</reference>